<feature type="binding site" evidence="9">
    <location>
        <position position="100"/>
    </location>
    <ligand>
        <name>substrate</name>
    </ligand>
</feature>
<dbReference type="GO" id="GO:0000166">
    <property type="term" value="F:nucleotide binding"/>
    <property type="evidence" value="ECO:0007669"/>
    <property type="project" value="UniProtKB-KW"/>
</dbReference>
<dbReference type="InterPro" id="IPR029041">
    <property type="entry name" value="FAD-linked_oxidoreductase-like"/>
</dbReference>
<dbReference type="InterPro" id="IPR008219">
    <property type="entry name" value="PRODH_bac_arc"/>
</dbReference>
<organism evidence="12 13">
    <name type="scientific">Trujillonella endophytica</name>
    <dbReference type="NCBI Taxonomy" id="673521"/>
    <lineage>
        <taxon>Bacteria</taxon>
        <taxon>Bacillati</taxon>
        <taxon>Actinomycetota</taxon>
        <taxon>Actinomycetes</taxon>
        <taxon>Geodermatophilales</taxon>
        <taxon>Geodermatophilaceae</taxon>
        <taxon>Trujillonella</taxon>
    </lineage>
</organism>
<keyword evidence="5 10" id="KW-0274">FAD</keyword>
<evidence type="ECO:0000256" key="10">
    <source>
        <dbReference type="PIRSR" id="PIRSR000196-2"/>
    </source>
</evidence>
<dbReference type="InterPro" id="IPR015659">
    <property type="entry name" value="Proline_oxidase"/>
</dbReference>
<comment type="pathway">
    <text evidence="1">Amino-acid degradation; L-proline degradation into L-glutamate; L-glutamate from L-proline: step 1/2.</text>
</comment>
<dbReference type="PANTHER" id="PTHR13914">
    <property type="entry name" value="PROLINE OXIDASE"/>
    <property type="match status" value="1"/>
</dbReference>
<accession>A0A1H8UMU6</accession>
<name>A0A1H8UMU6_9ACTN</name>
<comment type="catalytic activity">
    <reaction evidence="8">
        <text>L-proline + a quinone = (S)-1-pyrroline-5-carboxylate + a quinol + H(+)</text>
        <dbReference type="Rhea" id="RHEA:23784"/>
        <dbReference type="ChEBI" id="CHEBI:15378"/>
        <dbReference type="ChEBI" id="CHEBI:17388"/>
        <dbReference type="ChEBI" id="CHEBI:24646"/>
        <dbReference type="ChEBI" id="CHEBI:60039"/>
        <dbReference type="ChEBI" id="CHEBI:132124"/>
        <dbReference type="EC" id="1.5.5.2"/>
    </reaction>
</comment>
<evidence type="ECO:0000256" key="3">
    <source>
        <dbReference type="ARBA" id="ARBA00022630"/>
    </source>
</evidence>
<dbReference type="SUPFAM" id="SSF51730">
    <property type="entry name" value="FAD-linked oxidoreductase"/>
    <property type="match status" value="1"/>
</dbReference>
<dbReference type="PIRSF" id="PIRSF000196">
    <property type="entry name" value="Pro_dehydrog"/>
    <property type="match status" value="1"/>
</dbReference>
<keyword evidence="3" id="KW-0285">Flavoprotein</keyword>
<evidence type="ECO:0000256" key="6">
    <source>
        <dbReference type="ARBA" id="ARBA00023002"/>
    </source>
</evidence>
<evidence type="ECO:0000256" key="4">
    <source>
        <dbReference type="ARBA" id="ARBA00022741"/>
    </source>
</evidence>
<protein>
    <recommendedName>
        <fullName evidence="2">proline dehydrogenase</fullName>
        <ecNumber evidence="2">1.5.5.2</ecNumber>
    </recommendedName>
</protein>
<dbReference type="GO" id="GO:0010133">
    <property type="term" value="P:L-proline catabolic process to L-glutamate"/>
    <property type="evidence" value="ECO:0007669"/>
    <property type="project" value="UniProtKB-UniPathway"/>
</dbReference>
<dbReference type="EMBL" id="FOEE01000009">
    <property type="protein sequence ID" value="SEP04522.1"/>
    <property type="molecule type" value="Genomic_DNA"/>
</dbReference>
<proteinExistence type="predicted"/>
<dbReference type="PANTHER" id="PTHR13914:SF0">
    <property type="entry name" value="PROLINE DEHYDROGENASE 1, MITOCHONDRIAL"/>
    <property type="match status" value="1"/>
</dbReference>
<dbReference type="InterPro" id="IPR002872">
    <property type="entry name" value="Proline_DH_dom"/>
</dbReference>
<dbReference type="GO" id="GO:0004657">
    <property type="term" value="F:proline dehydrogenase activity"/>
    <property type="evidence" value="ECO:0007669"/>
    <property type="project" value="UniProtKB-EC"/>
</dbReference>
<dbReference type="Proteomes" id="UP000198960">
    <property type="component" value="Unassembled WGS sequence"/>
</dbReference>
<dbReference type="Pfam" id="PF01619">
    <property type="entry name" value="Pro_dh"/>
    <property type="match status" value="1"/>
</dbReference>
<gene>
    <name evidence="12" type="ORF">SAMN05660991_02958</name>
</gene>
<feature type="binding site" evidence="10">
    <location>
        <position position="165"/>
    </location>
    <ligand>
        <name>FAD</name>
        <dbReference type="ChEBI" id="CHEBI:57692"/>
    </ligand>
</feature>
<reference evidence="13" key="1">
    <citation type="submission" date="2016-10" db="EMBL/GenBank/DDBJ databases">
        <authorList>
            <person name="Varghese N."/>
            <person name="Submissions S."/>
        </authorList>
    </citation>
    <scope>NUCLEOTIDE SEQUENCE [LARGE SCALE GENOMIC DNA]</scope>
    <source>
        <strain evidence="13">DSM 45413</strain>
    </source>
</reference>
<dbReference type="RefSeq" id="WP_091944816.1">
    <property type="nucleotide sequence ID" value="NZ_FOEE01000009.1"/>
</dbReference>
<dbReference type="OrthoDB" id="9773461at2"/>
<evidence type="ECO:0000259" key="11">
    <source>
        <dbReference type="Pfam" id="PF01619"/>
    </source>
</evidence>
<evidence type="ECO:0000256" key="8">
    <source>
        <dbReference type="ARBA" id="ARBA00048779"/>
    </source>
</evidence>
<comment type="cofactor">
    <cofactor evidence="10">
        <name>FAD</name>
        <dbReference type="ChEBI" id="CHEBI:57692"/>
    </cofactor>
    <text evidence="10">Binds 1 FAD per subunit.</text>
</comment>
<feature type="binding site" evidence="10">
    <location>
        <begin position="189"/>
        <end position="191"/>
    </location>
    <ligand>
        <name>FAD</name>
        <dbReference type="ChEBI" id="CHEBI:57692"/>
    </ligand>
</feature>
<evidence type="ECO:0000256" key="7">
    <source>
        <dbReference type="ARBA" id="ARBA00023062"/>
    </source>
</evidence>
<keyword evidence="13" id="KW-1185">Reference proteome</keyword>
<evidence type="ECO:0000313" key="13">
    <source>
        <dbReference type="Proteomes" id="UP000198960"/>
    </source>
</evidence>
<sequence length="309" mass="32723">MLSSRAVLLAASRRPALRRALVGLPVTRRVVDRFVAGETLEDALTAVRRLAADGVAVTLDHLGEAVTDPATARRSRDACLAALEGLAPLRLGPAAELSVKLSAFGQALPGGEALSLELVRPVVAAATGLGTTVTLDMEQSATVDATLRTLAALRCDFPGTGAVLQAALFRTADDVAALAVPGARVRLVKGAYDEPPSVAHVDRDDVDAAYARCLGVLMRGGGYPMVGSHDPRMVALARRLAAEYGRAADSWEVQMLYGIRSAEQVRLAAAGVRVRAYVPYGADWYGYLVRRLAERPANLRFFLRSLVPG</sequence>
<evidence type="ECO:0000313" key="12">
    <source>
        <dbReference type="EMBL" id="SEP04522.1"/>
    </source>
</evidence>
<feature type="binding site" evidence="10">
    <location>
        <position position="137"/>
    </location>
    <ligand>
        <name>FAD</name>
        <dbReference type="ChEBI" id="CHEBI:57692"/>
    </ligand>
</feature>
<dbReference type="STRING" id="673521.SAMN05660991_02958"/>
<feature type="binding site" evidence="9">
    <location>
        <position position="291"/>
    </location>
    <ligand>
        <name>substrate</name>
    </ligand>
</feature>
<keyword evidence="4 10" id="KW-0547">Nucleotide-binding</keyword>
<evidence type="ECO:0000256" key="5">
    <source>
        <dbReference type="ARBA" id="ARBA00022827"/>
    </source>
</evidence>
<dbReference type="Gene3D" id="3.20.20.220">
    <property type="match status" value="1"/>
</dbReference>
<keyword evidence="7" id="KW-0642">Proline metabolism</keyword>
<feature type="binding site" evidence="9">
    <location>
        <position position="290"/>
    </location>
    <ligand>
        <name>substrate</name>
    </ligand>
</feature>
<feature type="binding site" evidence="10">
    <location>
        <begin position="228"/>
        <end position="229"/>
    </location>
    <ligand>
        <name>FAD</name>
        <dbReference type="ChEBI" id="CHEBI:57692"/>
    </ligand>
</feature>
<evidence type="ECO:0000256" key="1">
    <source>
        <dbReference type="ARBA" id="ARBA00004739"/>
    </source>
</evidence>
<dbReference type="UniPathway" id="UPA00261">
    <property type="reaction ID" value="UER00373"/>
</dbReference>
<evidence type="ECO:0000256" key="9">
    <source>
        <dbReference type="PIRSR" id="PIRSR000196-1"/>
    </source>
</evidence>
<feature type="domain" description="Proline dehydrogenase" evidence="11">
    <location>
        <begin position="44"/>
        <end position="301"/>
    </location>
</feature>
<evidence type="ECO:0000256" key="2">
    <source>
        <dbReference type="ARBA" id="ARBA00012695"/>
    </source>
</evidence>
<keyword evidence="6" id="KW-0560">Oxidoreductase</keyword>
<dbReference type="AlphaFoldDB" id="A0A1H8UMU6"/>
<dbReference type="EC" id="1.5.5.2" evidence="2"/>